<dbReference type="GO" id="GO:0005198">
    <property type="term" value="F:structural molecule activity"/>
    <property type="evidence" value="ECO:0007669"/>
    <property type="project" value="UniProtKB-UniRule"/>
</dbReference>
<dbReference type="InterPro" id="IPR001680">
    <property type="entry name" value="WD40_rpt"/>
</dbReference>
<dbReference type="GO" id="GO:0006891">
    <property type="term" value="P:intra-Golgi vesicle-mediated transport"/>
    <property type="evidence" value="ECO:0007669"/>
    <property type="project" value="TreeGrafter"/>
</dbReference>
<evidence type="ECO:0000256" key="14">
    <source>
        <dbReference type="PROSITE-ProRule" id="PRU00221"/>
    </source>
</evidence>
<keyword evidence="3 13" id="KW-0813">Transport</keyword>
<dbReference type="Pfam" id="PF00400">
    <property type="entry name" value="WD40"/>
    <property type="match status" value="5"/>
</dbReference>
<name>G0WFU6_NAUDC</name>
<dbReference type="SUPFAM" id="SSF50978">
    <property type="entry name" value="WD40 repeat-like"/>
    <property type="match status" value="1"/>
</dbReference>
<dbReference type="InterPro" id="IPR020472">
    <property type="entry name" value="WD40_PAC1"/>
</dbReference>
<dbReference type="GO" id="GO:0030126">
    <property type="term" value="C:COPI vesicle coat"/>
    <property type="evidence" value="ECO:0007669"/>
    <property type="project" value="TreeGrafter"/>
</dbReference>
<evidence type="ECO:0000256" key="12">
    <source>
        <dbReference type="ARBA" id="ARBA00025536"/>
    </source>
</evidence>
<dbReference type="eggNOG" id="KOG0276">
    <property type="taxonomic scope" value="Eukaryota"/>
</dbReference>
<evidence type="ECO:0000259" key="16">
    <source>
        <dbReference type="Pfam" id="PF04053"/>
    </source>
</evidence>
<feature type="domain" description="COPA/B second beta-propeller" evidence="16">
    <location>
        <begin position="328"/>
        <end position="605"/>
    </location>
</feature>
<dbReference type="InterPro" id="IPR006692">
    <property type="entry name" value="Beta-prop_COPA/B_2nd"/>
</dbReference>
<evidence type="ECO:0000256" key="4">
    <source>
        <dbReference type="ARBA" id="ARBA00022490"/>
    </source>
</evidence>
<dbReference type="CDD" id="cd22947">
    <property type="entry name" value="Coatomer_WDAD_beta-like"/>
    <property type="match status" value="1"/>
</dbReference>
<keyword evidence="7 13" id="KW-0931">ER-Golgi transport</keyword>
<comment type="subunit">
    <text evidence="13">Oligomeric complex that consists of at least the alpha, beta, beta', gamma, delta, epsilon and zeta subunits.</text>
</comment>
<accession>G0WFU6</accession>
<comment type="function">
    <text evidence="12 13">The coatomer is a cytosolic protein complex that binds to dilysine motifs and reversibly associates with Golgi non-clathrin-coated vesicles, which further mediate biosynthetic protein transport from the ER, via the Golgi up to the trans Golgi network. Coatomer complex is required for budding from Golgi membranes, and is essential for the retrograde Golgi-to-ER transport of dilysine-tagged proteins.</text>
</comment>
<gene>
    <name evidence="18" type="primary">NDAI0I00880</name>
    <name evidence="18" type="ordered locus">NDAI_0I00880</name>
</gene>
<feature type="repeat" description="WD" evidence="14">
    <location>
        <begin position="11"/>
        <end position="52"/>
    </location>
</feature>
<organism evidence="18 19">
    <name type="scientific">Naumovozyma dairenensis (strain ATCC 10597 / BCRC 20456 / CBS 421 / NBRC 0211 / NRRL Y-12639)</name>
    <name type="common">Saccharomyces dairenensis</name>
    <dbReference type="NCBI Taxonomy" id="1071378"/>
    <lineage>
        <taxon>Eukaryota</taxon>
        <taxon>Fungi</taxon>
        <taxon>Dikarya</taxon>
        <taxon>Ascomycota</taxon>
        <taxon>Saccharomycotina</taxon>
        <taxon>Saccharomycetes</taxon>
        <taxon>Saccharomycetales</taxon>
        <taxon>Saccharomycetaceae</taxon>
        <taxon>Naumovozyma</taxon>
    </lineage>
</organism>
<feature type="repeat" description="WD" evidence="14">
    <location>
        <begin position="198"/>
        <end position="225"/>
    </location>
</feature>
<evidence type="ECO:0000313" key="19">
    <source>
        <dbReference type="Proteomes" id="UP000000689"/>
    </source>
</evidence>
<evidence type="ECO:0000256" key="9">
    <source>
        <dbReference type="ARBA" id="ARBA00023034"/>
    </source>
</evidence>
<dbReference type="InterPro" id="IPR015943">
    <property type="entry name" value="WD40/YVTN_repeat-like_dom_sf"/>
</dbReference>
<dbReference type="RefSeq" id="XP_003671900.1">
    <property type="nucleotide sequence ID" value="XM_003671852.1"/>
</dbReference>
<dbReference type="PANTHER" id="PTHR19876">
    <property type="entry name" value="COATOMER"/>
    <property type="match status" value="1"/>
</dbReference>
<dbReference type="SUPFAM" id="SSF50969">
    <property type="entry name" value="YVTN repeat-like/Quinoprotein amine dehydrogenase"/>
    <property type="match status" value="1"/>
</dbReference>
<keyword evidence="9 13" id="KW-0333">Golgi apparatus</keyword>
<keyword evidence="4 13" id="KW-0963">Cytoplasm</keyword>
<sequence>MKFTLKGGVSFTHKSDRVKGIDFHPTEPWVLTTLYSGKIEIWNYETETEVRSIQVTETPVRAGRFIARKNWVIVGCDDFRIRVYNYNTGEKIADFEAHPDYIRSIAVHPTKPYILSASDDMTIKLWNWEKQWDLQQTFQGHEHFVMCVAFNPKDPTTFASACLDRTVKVWSLGQSTPNFTLNTGQEKGVNYVDYYPLPDKPYLVTASDDHTVKIWDYQTKSCVATLSKHTANVSFAIFHPSLPVIVSGSEDGQVIAWNSSTYRHEEIANMGMERAWCVATHPTGKKNYIAVGFDNGFKIISLASDEPIMSLDPVGKLVWAGGKNAAASDIFTAAIRGTEEVEEGEPLALQTKELGSVDTLPEKLIHSPNGRFVAVLGDSEYVIYTALAWRNKSFGEASAFVWGPDSNSYAVIQRGKILYYKNFKLVQSVTYGGIFAYELFAGPLLGVIGTRSGLMYEPTGFYFYEWETGNFVATINVHPSEVIWSDSGELLMIVEATGRENNDSKEPPKEPKSYSLMFNKEIYETALQNNTVDAEEGVVDAFEVIDELDENIISGKWVGDVFIYTTSSNRLNYFVGGKTYNLNHYTKEMYLLGYMARDNSVYLADREIHIYSHKVSLEVLEFQTLALRGELEEAMTSVLPNLKDKDSLVKLARFLENQEHYEEALQVSPDSDQKFDLALKLGDLTLAHDLLTTDDNELKWRSLGDLGLSKFNFKLAIESYTNAHDLESLFLLYSSFNNKNELSKLAQEAENEGKYNLAFNCYWVSGDIESIKNLLIKTERLSEAAIFSHTYGLNSDEVDDIVKQWKEKLVLEGKESIAERIKTNSSPTEAPLIDIDSTTTSVAIENEEEELVDLESEEEEKQQQGEQGEEEEAVHVEEEEAVQEKTDL</sequence>
<dbReference type="FunFam" id="1.25.40.470:FF:000001">
    <property type="entry name" value="Coatomer subunit beta"/>
    <property type="match status" value="1"/>
</dbReference>
<dbReference type="HOGENOM" id="CLU_005507_1_0_1"/>
<feature type="repeat" description="WD" evidence="14">
    <location>
        <begin position="95"/>
        <end position="127"/>
    </location>
</feature>
<evidence type="ECO:0000259" key="17">
    <source>
        <dbReference type="Pfam" id="PF23953"/>
    </source>
</evidence>
<dbReference type="PROSITE" id="PS50294">
    <property type="entry name" value="WD_REPEATS_REGION"/>
    <property type="match status" value="4"/>
</dbReference>
<dbReference type="Proteomes" id="UP000000689">
    <property type="component" value="Chromosome 9"/>
</dbReference>
<dbReference type="PIRSF" id="PIRSF005567">
    <property type="entry name" value="Coatomer_beta'_subunit"/>
    <property type="match status" value="1"/>
</dbReference>
<keyword evidence="5 14" id="KW-0853">WD repeat</keyword>
<dbReference type="PANTHER" id="PTHR19876:SF2">
    <property type="entry name" value="COATOMER SUBUNIT BETA"/>
    <property type="match status" value="1"/>
</dbReference>
<reference evidence="18 19" key="1">
    <citation type="journal article" date="2011" name="Proc. Natl. Acad. Sci. U.S.A.">
        <title>Evolutionary erosion of yeast sex chromosomes by mating-type switching accidents.</title>
        <authorList>
            <person name="Gordon J.L."/>
            <person name="Armisen D."/>
            <person name="Proux-Wera E."/>
            <person name="Oheigeartaigh S.S."/>
            <person name="Byrne K.P."/>
            <person name="Wolfe K.H."/>
        </authorList>
    </citation>
    <scope>NUCLEOTIDE SEQUENCE [LARGE SCALE GENOMIC DNA]</scope>
    <source>
        <strain evidence="19">ATCC 10597 / BCRC 20456 / CBS 421 / NBRC 0211 / NRRL Y-12639</strain>
    </source>
</reference>
<evidence type="ECO:0000256" key="7">
    <source>
        <dbReference type="ARBA" id="ARBA00022892"/>
    </source>
</evidence>
<dbReference type="FunFam" id="2.130.10.10:FF:000016">
    <property type="entry name" value="Coatomer alpha subunit, putative"/>
    <property type="match status" value="1"/>
</dbReference>
<evidence type="ECO:0000256" key="1">
    <source>
        <dbReference type="ARBA" id="ARBA00004347"/>
    </source>
</evidence>
<feature type="domain" description="COPA/B TPR" evidence="17">
    <location>
        <begin position="622"/>
        <end position="806"/>
    </location>
</feature>
<feature type="repeat" description="WD" evidence="14">
    <location>
        <begin position="226"/>
        <end position="267"/>
    </location>
</feature>
<dbReference type="KEGG" id="ndi:NDAI_0I00880"/>
<dbReference type="GO" id="GO:0006888">
    <property type="term" value="P:endoplasmic reticulum to Golgi vesicle-mediated transport"/>
    <property type="evidence" value="ECO:0007669"/>
    <property type="project" value="TreeGrafter"/>
</dbReference>
<dbReference type="GO" id="GO:0000139">
    <property type="term" value="C:Golgi membrane"/>
    <property type="evidence" value="ECO:0007669"/>
    <property type="project" value="UniProtKB-SubCell"/>
</dbReference>
<dbReference type="InterPro" id="IPR011044">
    <property type="entry name" value="Quino_amine_DH_bsu"/>
</dbReference>
<dbReference type="OMA" id="YVDYYPQ"/>
<evidence type="ECO:0000256" key="13">
    <source>
        <dbReference type="PIRNR" id="PIRNR005567"/>
    </source>
</evidence>
<protein>
    <recommendedName>
        <fullName evidence="13">Coatomer subunit beta'</fullName>
    </recommendedName>
</protein>
<dbReference type="PRINTS" id="PR00320">
    <property type="entry name" value="GPROTEINBRPT"/>
</dbReference>
<dbReference type="InterPro" id="IPR036322">
    <property type="entry name" value="WD40_repeat_dom_sf"/>
</dbReference>
<evidence type="ECO:0000256" key="3">
    <source>
        <dbReference type="ARBA" id="ARBA00022448"/>
    </source>
</evidence>
<dbReference type="CDD" id="cd00200">
    <property type="entry name" value="WD40"/>
    <property type="match status" value="1"/>
</dbReference>
<keyword evidence="8 13" id="KW-0653">Protein transport</keyword>
<dbReference type="Pfam" id="PF23953">
    <property type="entry name" value="TPR_COPA_B"/>
    <property type="match status" value="1"/>
</dbReference>
<comment type="subcellular location">
    <subcellularLocation>
        <location evidence="1 13">Cytoplasmic vesicle</location>
        <location evidence="1 13">COPI-coated vesicle membrane</location>
        <topology evidence="1 13">Peripheral membrane protein</topology>
        <orientation evidence="1 13">Cytoplasmic side</orientation>
    </subcellularLocation>
    <subcellularLocation>
        <location evidence="13">Golgi apparatus membrane</location>
        <topology evidence="13">Peripheral membrane protein</topology>
        <orientation evidence="13">Cytoplasmic side</orientation>
    </subcellularLocation>
    <text evidence="13">The coatomer is cytoplasmic or polymerized on the cytoplasmic side of the Golgi, as well as on the vesicles/buds originating from it.</text>
</comment>
<evidence type="ECO:0000256" key="10">
    <source>
        <dbReference type="ARBA" id="ARBA00023136"/>
    </source>
</evidence>
<dbReference type="SMART" id="SM00320">
    <property type="entry name" value="WD40"/>
    <property type="match status" value="7"/>
</dbReference>
<keyword evidence="11 13" id="KW-0968">Cytoplasmic vesicle</keyword>
<dbReference type="InterPro" id="IPR056176">
    <property type="entry name" value="TPR_COPA_B"/>
</dbReference>
<dbReference type="OrthoDB" id="10261470at2759"/>
<dbReference type="GO" id="GO:0006890">
    <property type="term" value="P:retrograde vesicle-mediated transport, Golgi to endoplasmic reticulum"/>
    <property type="evidence" value="ECO:0007669"/>
    <property type="project" value="TreeGrafter"/>
</dbReference>
<feature type="region of interest" description="Disordered" evidence="15">
    <location>
        <begin position="849"/>
        <end position="888"/>
    </location>
</feature>
<comment type="similarity">
    <text evidence="2 13">Belongs to the WD repeat COPB2 family.</text>
</comment>
<feature type="compositionally biased region" description="Acidic residues" evidence="15">
    <location>
        <begin position="867"/>
        <end position="881"/>
    </location>
</feature>
<evidence type="ECO:0000256" key="11">
    <source>
        <dbReference type="ARBA" id="ARBA00023329"/>
    </source>
</evidence>
<proteinExistence type="inferred from homology"/>
<evidence type="ECO:0000256" key="2">
    <source>
        <dbReference type="ARBA" id="ARBA00010844"/>
    </source>
</evidence>
<feature type="repeat" description="WD" evidence="14">
    <location>
        <begin position="138"/>
        <end position="180"/>
    </location>
</feature>
<dbReference type="Gene3D" id="1.25.40.470">
    <property type="match status" value="1"/>
</dbReference>
<evidence type="ECO:0000313" key="18">
    <source>
        <dbReference type="EMBL" id="CCD26657.1"/>
    </source>
</evidence>
<dbReference type="GO" id="GO:0006886">
    <property type="term" value="P:intracellular protein transport"/>
    <property type="evidence" value="ECO:0007669"/>
    <property type="project" value="UniProtKB-UniRule"/>
</dbReference>
<evidence type="ECO:0000256" key="8">
    <source>
        <dbReference type="ARBA" id="ARBA00022927"/>
    </source>
</evidence>
<keyword evidence="19" id="KW-1185">Reference proteome</keyword>
<dbReference type="InterPro" id="IPR050844">
    <property type="entry name" value="Coatomer_complex_subunit"/>
</dbReference>
<feature type="compositionally biased region" description="Acidic residues" evidence="15">
    <location>
        <begin position="849"/>
        <end position="860"/>
    </location>
</feature>
<dbReference type="AlphaFoldDB" id="G0WFU6"/>
<evidence type="ECO:0000256" key="5">
    <source>
        <dbReference type="ARBA" id="ARBA00022574"/>
    </source>
</evidence>
<keyword evidence="10 13" id="KW-0472">Membrane</keyword>
<dbReference type="InterPro" id="IPR016453">
    <property type="entry name" value="COPB2"/>
</dbReference>
<dbReference type="GeneID" id="11493511"/>
<dbReference type="Gene3D" id="2.130.10.10">
    <property type="entry name" value="YVTN repeat-like/Quinoprotein amine dehydrogenase"/>
    <property type="match status" value="1"/>
</dbReference>
<dbReference type="STRING" id="1071378.G0WFU6"/>
<dbReference type="EMBL" id="HE580275">
    <property type="protein sequence ID" value="CCD26657.1"/>
    <property type="molecule type" value="Genomic_DNA"/>
</dbReference>
<dbReference type="Pfam" id="PF04053">
    <property type="entry name" value="B-prop_COPA_B_2nd"/>
    <property type="match status" value="1"/>
</dbReference>
<dbReference type="PROSITE" id="PS50082">
    <property type="entry name" value="WD_REPEATS_2"/>
    <property type="match status" value="5"/>
</dbReference>
<keyword evidence="6" id="KW-0677">Repeat</keyword>
<evidence type="ECO:0000256" key="6">
    <source>
        <dbReference type="ARBA" id="ARBA00022737"/>
    </source>
</evidence>
<evidence type="ECO:0000256" key="15">
    <source>
        <dbReference type="SAM" id="MobiDB-lite"/>
    </source>
</evidence>